<keyword evidence="3" id="KW-0805">Transcription regulation</keyword>
<evidence type="ECO:0000256" key="5">
    <source>
        <dbReference type="ARBA" id="ARBA00023242"/>
    </source>
</evidence>
<dbReference type="STRING" id="1213857.A0A484FJL6"/>
<dbReference type="InterPro" id="IPR050815">
    <property type="entry name" value="TF_fung"/>
</dbReference>
<evidence type="ECO:0000313" key="7">
    <source>
        <dbReference type="EMBL" id="TDZ18302.1"/>
    </source>
</evidence>
<reference evidence="8" key="2">
    <citation type="journal article" date="2019" name="Mol. Plant Microbe Interact.">
        <title>Genome sequence resources for four phytopathogenic fungi from the Colletotrichum orbiculare species complex.</title>
        <authorList>
            <person name="Gan P."/>
            <person name="Tsushima A."/>
            <person name="Narusaka M."/>
            <person name="Narusaka Y."/>
            <person name="Takano Y."/>
            <person name="Kubo Y."/>
            <person name="Shirasu K."/>
        </authorList>
    </citation>
    <scope>GENOME REANNOTATION</scope>
    <source>
        <strain evidence="8">104-T / ATCC 96160 / CBS 514.97 / LARS 414 / MAFF 240422</strain>
    </source>
</reference>
<dbReference type="CDD" id="cd12148">
    <property type="entry name" value="fungal_TF_MHR"/>
    <property type="match status" value="1"/>
</dbReference>
<accession>A0A484FJL6</accession>
<dbReference type="InterPro" id="IPR007219">
    <property type="entry name" value="XnlR_reg_dom"/>
</dbReference>
<dbReference type="SMART" id="SM00906">
    <property type="entry name" value="Fungal_trans"/>
    <property type="match status" value="1"/>
</dbReference>
<sequence length="701" mass="78781">MAESSARDTQGSACDSCRRRKSKCRLLVWVLITAHYVNCDHRQSNNVGVLCRRLARVEELLELPRNSQNAALLDALTGNSQSPVPGAETAGNIIPSPMPSTSSSLFSTVAYYENTSRSTFQPIINAIKWTSWTDPQRNALLGLRFPEMTPVQDYALPILDDPLTNETERLLIATYFKAVTLPVPLFSAPRFYAQYESGQVPQFLLNAMFSLSCRFAVSADVLELANGDLPALAQSFYRKAAEEMDQVEMRSSCITLAEVKTACLLAHYHYTYLPLKKAAEHWARAVRWAYICGLHQIDSPLKQREKEPGQYDLDIEEKRCLWWAIWAMDCFCSQMSSVPPGIDDQITTTLLPSCLLSSVTMGNFPPPSRRSLEDVRDKDWYAMKVGETPGAMAQLVRLSATSMAREVGYLMRLKQARPDVDLQPRLSELERRWYAMLSALPSWFLSPRYCEVDGSPQGHRLRLESLHLLHVTGLLSGIPPMKPLRLVSEISTAAQSASETYEFRWSNSISHALRIAALYRHGDWPSETFSEGDPITLFPILWTAASFLCLALMRSGPLDATEKLTLLDALDVVMMQLRHASQYWGITSVFLSSLQELRGLTYMRLDVKTIFEVVLRVYSPLKQDPLDEDKTCSSIRLHEEILAQTTAMDGAPRGDDPMPTVASMWANSDDALIVDKWLEGGQASLDLDWQNGQGLEEIRMD</sequence>
<comment type="subcellular location">
    <subcellularLocation>
        <location evidence="1">Nucleus</location>
    </subcellularLocation>
</comment>
<keyword evidence="8" id="KW-1185">Reference proteome</keyword>
<dbReference type="GO" id="GO:0005634">
    <property type="term" value="C:nucleus"/>
    <property type="evidence" value="ECO:0007669"/>
    <property type="project" value="UniProtKB-SubCell"/>
</dbReference>
<dbReference type="Proteomes" id="UP000014480">
    <property type="component" value="Unassembled WGS sequence"/>
</dbReference>
<dbReference type="PANTHER" id="PTHR47338">
    <property type="entry name" value="ZN(II)2CYS6 TRANSCRIPTION FACTOR (EUROFUNG)-RELATED"/>
    <property type="match status" value="1"/>
</dbReference>
<dbReference type="PANTHER" id="PTHR47338:SF5">
    <property type="entry name" value="ZN(II)2CYS6 TRANSCRIPTION FACTOR (EUROFUNG)"/>
    <property type="match status" value="1"/>
</dbReference>
<keyword evidence="5" id="KW-0539">Nucleus</keyword>
<dbReference type="Pfam" id="PF04082">
    <property type="entry name" value="Fungal_trans"/>
    <property type="match status" value="1"/>
</dbReference>
<keyword evidence="2" id="KW-0479">Metal-binding</keyword>
<dbReference type="GO" id="GO:0008270">
    <property type="term" value="F:zinc ion binding"/>
    <property type="evidence" value="ECO:0007669"/>
    <property type="project" value="InterPro"/>
</dbReference>
<dbReference type="AlphaFoldDB" id="A0A484FJL6"/>
<evidence type="ECO:0000256" key="1">
    <source>
        <dbReference type="ARBA" id="ARBA00004123"/>
    </source>
</evidence>
<name>A0A484FJL6_COLOR</name>
<organism evidence="7 8">
    <name type="scientific">Colletotrichum orbiculare (strain 104-T / ATCC 96160 / CBS 514.97 / LARS 414 / MAFF 240422)</name>
    <name type="common">Cucumber anthracnose fungus</name>
    <name type="synonym">Colletotrichum lagenarium</name>
    <dbReference type="NCBI Taxonomy" id="1213857"/>
    <lineage>
        <taxon>Eukaryota</taxon>
        <taxon>Fungi</taxon>
        <taxon>Dikarya</taxon>
        <taxon>Ascomycota</taxon>
        <taxon>Pezizomycotina</taxon>
        <taxon>Sordariomycetes</taxon>
        <taxon>Hypocreomycetidae</taxon>
        <taxon>Glomerellales</taxon>
        <taxon>Glomerellaceae</taxon>
        <taxon>Colletotrichum</taxon>
        <taxon>Colletotrichum orbiculare species complex</taxon>
    </lineage>
</organism>
<keyword evidence="4" id="KW-0804">Transcription</keyword>
<comment type="caution">
    <text evidence="7">The sequence shown here is derived from an EMBL/GenBank/DDBJ whole genome shotgun (WGS) entry which is preliminary data.</text>
</comment>
<dbReference type="GO" id="GO:0000981">
    <property type="term" value="F:DNA-binding transcription factor activity, RNA polymerase II-specific"/>
    <property type="evidence" value="ECO:0007669"/>
    <property type="project" value="InterPro"/>
</dbReference>
<dbReference type="GO" id="GO:0003677">
    <property type="term" value="F:DNA binding"/>
    <property type="evidence" value="ECO:0007669"/>
    <property type="project" value="InterPro"/>
</dbReference>
<dbReference type="GO" id="GO:0006351">
    <property type="term" value="P:DNA-templated transcription"/>
    <property type="evidence" value="ECO:0007669"/>
    <property type="project" value="InterPro"/>
</dbReference>
<gene>
    <name evidence="7" type="ORF">Cob_v008776</name>
</gene>
<reference evidence="8" key="1">
    <citation type="journal article" date="2013" name="New Phytol.">
        <title>Comparative genomic and transcriptomic analyses reveal the hemibiotrophic stage shift of Colletotrichum fungi.</title>
        <authorList>
            <person name="Gan P."/>
            <person name="Ikeda K."/>
            <person name="Irieda H."/>
            <person name="Narusaka M."/>
            <person name="O'Connell R.J."/>
            <person name="Narusaka Y."/>
            <person name="Takano Y."/>
            <person name="Kubo Y."/>
            <person name="Shirasu K."/>
        </authorList>
    </citation>
    <scope>NUCLEOTIDE SEQUENCE [LARGE SCALE GENOMIC DNA]</scope>
    <source>
        <strain evidence="8">104-T / ATCC 96160 / CBS 514.97 / LARS 414 / MAFF 240422</strain>
    </source>
</reference>
<dbReference type="OrthoDB" id="3037908at2759"/>
<evidence type="ECO:0000259" key="6">
    <source>
        <dbReference type="SMART" id="SM00906"/>
    </source>
</evidence>
<evidence type="ECO:0000256" key="4">
    <source>
        <dbReference type="ARBA" id="ARBA00023163"/>
    </source>
</evidence>
<feature type="domain" description="Xylanolytic transcriptional activator regulatory" evidence="6">
    <location>
        <begin position="278"/>
        <end position="358"/>
    </location>
</feature>
<proteinExistence type="predicted"/>
<dbReference type="CDD" id="cd00067">
    <property type="entry name" value="GAL4"/>
    <property type="match status" value="1"/>
</dbReference>
<evidence type="ECO:0000256" key="3">
    <source>
        <dbReference type="ARBA" id="ARBA00023015"/>
    </source>
</evidence>
<protein>
    <recommendedName>
        <fullName evidence="6">Xylanolytic transcriptional activator regulatory domain-containing protein</fullName>
    </recommendedName>
</protein>
<evidence type="ECO:0000256" key="2">
    <source>
        <dbReference type="ARBA" id="ARBA00022723"/>
    </source>
</evidence>
<dbReference type="InterPro" id="IPR001138">
    <property type="entry name" value="Zn2Cys6_DnaBD"/>
</dbReference>
<dbReference type="EMBL" id="AMCV02000025">
    <property type="protein sequence ID" value="TDZ18302.1"/>
    <property type="molecule type" value="Genomic_DNA"/>
</dbReference>
<evidence type="ECO:0000313" key="8">
    <source>
        <dbReference type="Proteomes" id="UP000014480"/>
    </source>
</evidence>